<feature type="transmembrane region" description="Helical" evidence="1">
    <location>
        <begin position="77"/>
        <end position="98"/>
    </location>
</feature>
<dbReference type="Proteomes" id="UP000318538">
    <property type="component" value="Chromosome"/>
</dbReference>
<evidence type="ECO:0000313" key="3">
    <source>
        <dbReference type="Proteomes" id="UP000318538"/>
    </source>
</evidence>
<reference evidence="2 3" key="1">
    <citation type="submission" date="2019-02" db="EMBL/GenBank/DDBJ databases">
        <title>Deep-cultivation of Planctomycetes and their phenomic and genomic characterization uncovers novel biology.</title>
        <authorList>
            <person name="Wiegand S."/>
            <person name="Jogler M."/>
            <person name="Boedeker C."/>
            <person name="Pinto D."/>
            <person name="Vollmers J."/>
            <person name="Rivas-Marin E."/>
            <person name="Kohn T."/>
            <person name="Peeters S.H."/>
            <person name="Heuer A."/>
            <person name="Rast P."/>
            <person name="Oberbeckmann S."/>
            <person name="Bunk B."/>
            <person name="Jeske O."/>
            <person name="Meyerdierks A."/>
            <person name="Storesund J.E."/>
            <person name="Kallscheuer N."/>
            <person name="Luecker S."/>
            <person name="Lage O.M."/>
            <person name="Pohl T."/>
            <person name="Merkel B.J."/>
            <person name="Hornburger P."/>
            <person name="Mueller R.-W."/>
            <person name="Bruemmer F."/>
            <person name="Labrenz M."/>
            <person name="Spormann A.M."/>
            <person name="Op den Camp H."/>
            <person name="Overmann J."/>
            <person name="Amann R."/>
            <person name="Jetten M.S.M."/>
            <person name="Mascher T."/>
            <person name="Medema M.H."/>
            <person name="Devos D.P."/>
            <person name="Kaster A.-K."/>
            <person name="Ovreas L."/>
            <person name="Rohde M."/>
            <person name="Galperin M.Y."/>
            <person name="Jogler C."/>
        </authorList>
    </citation>
    <scope>NUCLEOTIDE SEQUENCE [LARGE SCALE GENOMIC DNA]</scope>
    <source>
        <strain evidence="2 3">K22_7</strain>
    </source>
</reference>
<dbReference type="KEGG" id="rlc:K227x_01360"/>
<keyword evidence="3" id="KW-1185">Reference proteome</keyword>
<evidence type="ECO:0000256" key="1">
    <source>
        <dbReference type="SAM" id="Phobius"/>
    </source>
</evidence>
<feature type="transmembrane region" description="Helical" evidence="1">
    <location>
        <begin position="187"/>
        <end position="207"/>
    </location>
</feature>
<sequence>MGCYRATVARFSVCLQVIRRSPQNPTVIRLKAIGSSLAKECQVSSTNPYASASQALSKSRSQPKRTLPMRRAIGSHVAAFFCGCIIGTEVAYSMLLGGTLFGESILLQQPLAMVAQNLATWLIASLCIAVTTFMLFPPRFNATALIRGTVAGLVFAFPMFGVSWLSMYLAQRGSGLPVFLVSGSLTVRYICYTVAAICFDFFACALYRLGRRITIA</sequence>
<organism evidence="2 3">
    <name type="scientific">Rubripirellula lacrimiformis</name>
    <dbReference type="NCBI Taxonomy" id="1930273"/>
    <lineage>
        <taxon>Bacteria</taxon>
        <taxon>Pseudomonadati</taxon>
        <taxon>Planctomycetota</taxon>
        <taxon>Planctomycetia</taxon>
        <taxon>Pirellulales</taxon>
        <taxon>Pirellulaceae</taxon>
        <taxon>Rubripirellula</taxon>
    </lineage>
</organism>
<keyword evidence="1" id="KW-0472">Membrane</keyword>
<keyword evidence="1" id="KW-1133">Transmembrane helix</keyword>
<proteinExistence type="predicted"/>
<dbReference type="EMBL" id="CP036525">
    <property type="protein sequence ID" value="QDT01768.1"/>
    <property type="molecule type" value="Genomic_DNA"/>
</dbReference>
<dbReference type="AlphaFoldDB" id="A0A517N440"/>
<feature type="transmembrane region" description="Helical" evidence="1">
    <location>
        <begin position="148"/>
        <end position="167"/>
    </location>
</feature>
<evidence type="ECO:0000313" key="2">
    <source>
        <dbReference type="EMBL" id="QDT01768.1"/>
    </source>
</evidence>
<name>A0A517N440_9BACT</name>
<feature type="transmembrane region" description="Helical" evidence="1">
    <location>
        <begin position="118"/>
        <end position="136"/>
    </location>
</feature>
<accession>A0A517N440</accession>
<protein>
    <submittedName>
        <fullName evidence="2">Uncharacterized protein</fullName>
    </submittedName>
</protein>
<keyword evidence="1" id="KW-0812">Transmembrane</keyword>
<gene>
    <name evidence="2" type="ORF">K227x_01360</name>
</gene>